<comment type="caution">
    <text evidence="1">The sequence shown here is derived from an EMBL/GenBank/DDBJ whole genome shotgun (WGS) entry which is preliminary data.</text>
</comment>
<reference evidence="1" key="3">
    <citation type="submission" date="2021-06" db="EMBL/GenBank/DDBJ databases">
        <title>Chromosome-level genome assembly for S. haematobium.</title>
        <authorList>
            <person name="Stroehlein A.J."/>
        </authorList>
    </citation>
    <scope>NUCLEOTIDE SEQUENCE</scope>
</reference>
<evidence type="ECO:0000313" key="1">
    <source>
        <dbReference type="EMBL" id="KAH9579076.1"/>
    </source>
</evidence>
<keyword evidence="2" id="KW-1185">Reference proteome</keyword>
<dbReference type="CTD" id="75576455"/>
<reference evidence="1" key="2">
    <citation type="journal article" date="2019" name="Gigascience">
        <title>High-quality Schistosoma haematobium genome achieved by single-molecule and long-range sequencing.</title>
        <authorList>
            <person name="Stroehlein A.J."/>
            <person name="Korhonen P.K."/>
            <person name="Chong T.M."/>
            <person name="Lim Y.L."/>
            <person name="Chan K.G."/>
            <person name="Webster B."/>
            <person name="Rollinson D."/>
            <person name="Brindley P.J."/>
            <person name="Gasser R.B."/>
            <person name="Young N.D."/>
        </authorList>
    </citation>
    <scope>NUCLEOTIDE SEQUENCE</scope>
</reference>
<accession>A0A922IGZ3</accession>
<dbReference type="Proteomes" id="UP000471633">
    <property type="component" value="Unassembled WGS sequence"/>
</dbReference>
<evidence type="ECO:0008006" key="3">
    <source>
        <dbReference type="Google" id="ProtNLM"/>
    </source>
</evidence>
<reference evidence="1" key="1">
    <citation type="journal article" date="2012" name="Nat. Genet.">
        <title>Whole-genome sequence of Schistosoma haematobium.</title>
        <authorList>
            <person name="Young N.D."/>
            <person name="Jex A.R."/>
            <person name="Li B."/>
            <person name="Liu S."/>
            <person name="Yang L."/>
            <person name="Xiong Z."/>
            <person name="Li Y."/>
            <person name="Cantacessi C."/>
            <person name="Hall R.S."/>
            <person name="Xu X."/>
            <person name="Chen F."/>
            <person name="Wu X."/>
            <person name="Zerlotini A."/>
            <person name="Oliveira G."/>
            <person name="Hofmann A."/>
            <person name="Zhang G."/>
            <person name="Fang X."/>
            <person name="Kang Y."/>
            <person name="Campbell B.E."/>
            <person name="Loukas A."/>
            <person name="Ranganathan S."/>
            <person name="Rollinson D."/>
            <person name="Rinaldi G."/>
            <person name="Brindley P.J."/>
            <person name="Yang H."/>
            <person name="Wang J."/>
            <person name="Wang J."/>
            <person name="Gasser R.B."/>
        </authorList>
    </citation>
    <scope>NUCLEOTIDE SEQUENCE</scope>
</reference>
<evidence type="ECO:0000313" key="2">
    <source>
        <dbReference type="Proteomes" id="UP000471633"/>
    </source>
</evidence>
<dbReference type="KEGG" id="shx:MS3_00000651"/>
<reference evidence="1" key="4">
    <citation type="journal article" date="2022" name="PLoS Pathog.">
        <title>Chromosome-level genome of Schistosoma haematobium underpins genome-wide explorations of molecular variation.</title>
        <authorList>
            <person name="Stroehlein A.J."/>
            <person name="Korhonen P.K."/>
            <person name="Lee V.V."/>
            <person name="Ralph S.A."/>
            <person name="Mentink-Kane M."/>
            <person name="You H."/>
            <person name="McManus D.P."/>
            <person name="Tchuente L.T."/>
            <person name="Stothard J.R."/>
            <person name="Kaur P."/>
            <person name="Dudchenko O."/>
            <person name="Aiden E.L."/>
            <person name="Yang B."/>
            <person name="Yang H."/>
            <person name="Emery A.M."/>
            <person name="Webster B.L."/>
            <person name="Brindley P.J."/>
            <person name="Rollinson D."/>
            <person name="Chang B.C.H."/>
            <person name="Gasser R.B."/>
            <person name="Young N.D."/>
        </authorList>
    </citation>
    <scope>NUCLEOTIDE SEQUENCE</scope>
</reference>
<organism evidence="1 2">
    <name type="scientific">Schistosoma haematobium</name>
    <name type="common">Blood fluke</name>
    <dbReference type="NCBI Taxonomy" id="6185"/>
    <lineage>
        <taxon>Eukaryota</taxon>
        <taxon>Metazoa</taxon>
        <taxon>Spiralia</taxon>
        <taxon>Lophotrochozoa</taxon>
        <taxon>Platyhelminthes</taxon>
        <taxon>Trematoda</taxon>
        <taxon>Digenea</taxon>
        <taxon>Strigeidida</taxon>
        <taxon>Schistosomatoidea</taxon>
        <taxon>Schistosomatidae</taxon>
        <taxon>Schistosoma</taxon>
    </lineage>
</organism>
<name>A0A922IGZ3_SCHHA</name>
<proteinExistence type="predicted"/>
<dbReference type="GeneID" id="75576455"/>
<gene>
    <name evidence="1" type="ORF">MS3_00000651</name>
</gene>
<dbReference type="AlphaFoldDB" id="A0A922IGZ3"/>
<dbReference type="RefSeq" id="XP_051064136.1">
    <property type="nucleotide sequence ID" value="XM_051208338.1"/>
</dbReference>
<protein>
    <recommendedName>
        <fullName evidence="3">Retrovirus-related Pol polyprotein from type-1 retrotransposable element R2</fullName>
    </recommendedName>
</protein>
<sequence length="217" mass="24802">MGHVPGRDVSWMYRKAVQLRGHTLKTKVRASRGGRSGGDLWCNGGCRKTESLMHILQECKLTQRLRIARHNRVMLKLEGSLRRAGLSVMREPYIRKDKSYVKPDLLVSGTGKIYVLDVIICNDNRLLESWNSKIRKYNTNELNDKFRQMCNVHKASVHHLPIALTMRGIMDGRSEKGLSEMGLPKTAISWLCEQTIVGSLICYDAYMNDSLARTVRR</sequence>
<dbReference type="EMBL" id="AMPZ03000020">
    <property type="protein sequence ID" value="KAH9579076.1"/>
    <property type="molecule type" value="Genomic_DNA"/>
</dbReference>